<evidence type="ECO:0000256" key="1">
    <source>
        <dbReference type="SAM" id="MobiDB-lite"/>
    </source>
</evidence>
<keyword evidence="4" id="KW-1185">Reference proteome</keyword>
<feature type="region of interest" description="Disordered" evidence="1">
    <location>
        <begin position="1230"/>
        <end position="1274"/>
    </location>
</feature>
<dbReference type="STRING" id="2060906.A0A0H1B8T2"/>
<dbReference type="Pfam" id="PF11915">
    <property type="entry name" value="DUF3433"/>
    <property type="match status" value="2"/>
</dbReference>
<feature type="transmembrane region" description="Helical" evidence="2">
    <location>
        <begin position="787"/>
        <end position="807"/>
    </location>
</feature>
<dbReference type="PANTHER" id="PTHR37544:SF3">
    <property type="entry name" value="SPRAY"/>
    <property type="match status" value="1"/>
</dbReference>
<keyword evidence="2" id="KW-1133">Transmembrane helix</keyword>
<accession>A0A0H1B8T2</accession>
<gene>
    <name evidence="3" type="ORF">EMPG_17014</name>
</gene>
<dbReference type="PANTHER" id="PTHR37544">
    <property type="entry name" value="SPRAY-RELATED"/>
    <property type="match status" value="1"/>
</dbReference>
<feature type="transmembrane region" description="Helical" evidence="2">
    <location>
        <begin position="853"/>
        <end position="876"/>
    </location>
</feature>
<feature type="transmembrane region" description="Helical" evidence="2">
    <location>
        <begin position="237"/>
        <end position="259"/>
    </location>
</feature>
<keyword evidence="2" id="KW-0812">Transmembrane</keyword>
<keyword evidence="2" id="KW-0472">Membrane</keyword>
<feature type="transmembrane region" description="Helical" evidence="2">
    <location>
        <begin position="631"/>
        <end position="655"/>
    </location>
</feature>
<protein>
    <submittedName>
        <fullName evidence="3">Uncharacterized protein</fullName>
    </submittedName>
</protein>
<organism evidence="3 4">
    <name type="scientific">Blastomyces silverae</name>
    <dbReference type="NCBI Taxonomy" id="2060906"/>
    <lineage>
        <taxon>Eukaryota</taxon>
        <taxon>Fungi</taxon>
        <taxon>Dikarya</taxon>
        <taxon>Ascomycota</taxon>
        <taxon>Pezizomycotina</taxon>
        <taxon>Eurotiomycetes</taxon>
        <taxon>Eurotiomycetidae</taxon>
        <taxon>Onygenales</taxon>
        <taxon>Ajellomycetaceae</taxon>
        <taxon>Blastomyces</taxon>
    </lineage>
</organism>
<feature type="compositionally biased region" description="Low complexity" evidence="1">
    <location>
        <begin position="70"/>
        <end position="86"/>
    </location>
</feature>
<evidence type="ECO:0000256" key="2">
    <source>
        <dbReference type="SAM" id="Phobius"/>
    </source>
</evidence>
<dbReference type="Proteomes" id="UP000053573">
    <property type="component" value="Unassembled WGS sequence"/>
</dbReference>
<feature type="region of interest" description="Disordered" evidence="1">
    <location>
        <begin position="1"/>
        <end position="20"/>
    </location>
</feature>
<feature type="transmembrane region" description="Helical" evidence="2">
    <location>
        <begin position="749"/>
        <end position="767"/>
    </location>
</feature>
<feature type="compositionally biased region" description="Polar residues" evidence="1">
    <location>
        <begin position="1258"/>
        <end position="1272"/>
    </location>
</feature>
<feature type="transmembrane region" description="Helical" evidence="2">
    <location>
        <begin position="131"/>
        <end position="154"/>
    </location>
</feature>
<proteinExistence type="predicted"/>
<feature type="compositionally biased region" description="Acidic residues" evidence="1">
    <location>
        <begin position="1243"/>
        <end position="1252"/>
    </location>
</feature>
<feature type="transmembrane region" description="Helical" evidence="2">
    <location>
        <begin position="1282"/>
        <end position="1300"/>
    </location>
</feature>
<evidence type="ECO:0000313" key="4">
    <source>
        <dbReference type="Proteomes" id="UP000053573"/>
    </source>
</evidence>
<comment type="caution">
    <text evidence="3">The sequence shown here is derived from an EMBL/GenBank/DDBJ whole genome shotgun (WGS) entry which is preliminary data.</text>
</comment>
<sequence>MHLDGERAPEEHFEQQMEGHELTQLQISRPWQFDGEVGLWEAVFGQEETHRSEELENFVPTPMPTPPASPTTSPTSTPMPAPATAATDDDTLLLSNRLASPKSFSKRPASSVVSRYGNDTSLWTPFWLRKLTLFGFIILFTVLWIALLVLWLFVERDNGLEIVPSSNRYAWILSPVAVMIIVVGLWRQVDYHCKAAYPWHKMRKGLASAGKSMVLDYISDFQVNSLLKAIKSGHHSVAASALGFVLLKVALVFSTGLIVSTPTTLIDTSYPLSMTTKLDGEDWATKALASEQELLRSATPNSIYAFFGVSEGGVPDPTGSKDGLVFQTFDLHKSHPATRRVTSMSTDVDVLVPLPGCELTDTIVQPTAALNEFSNVTTGGIVRLGIESATCHLGFNNYTKVYLRMKNPRTELCEPRELVAEMQQVNCTKTGGQRPPSVPFDDESGDFRWLLTISDIRYSQTFAPSSTPALNVTDWSRDVKQVTAILCKPQYTIVRGNMTYGNYGSGAPPHIELQRPEERPSITNLERVTSSALNGAILQSLRAGAHIFRPVNPEPEIVSSNDGVNTLFQLMVKTSQGEPTLEKFLDGETMNKAFQRVYTGMASQFAQQNLLVPTSKDSTGRVVYIEDRLHFGIISLWVMVAIFASLSVLTIIILFTGPSAIAPRDPGSIAAQATILVGSNDLQPLLQDAGHLSDRGIRDKLRNYTFRTSTYRSFRITARYRLRESITSVDEHAVERSGFWKPLAARKPMFVLTYVMPMLAIAALEIMQQLSNRNQGLMTVHTEKWKYLPQYLCALFAIGIATLYNNLDFTIAMFTPFEALRKGNVTARQSILTHLLGKLPPVALWEAVRGHHLGAMSSITAAFIASFLVMIVSGSWNIDISVVQSHPAVASRADTWDMTMKSYSSNAWNAGLVFRLLQYHNLTTPPWTWNELVLPKIHVYPPNTRSELLDQDEDALQNPITYIFTLPSLRPSLNCKLLTSDDIFLKSYYGNGSDPESNRIITTTSVRPKLPPRCLAGLPENATSIEFNLTNPEVDDPSTDGGYIGSLIDLYLPPQDPAQHVHLQERPDNPSGCPSIGIVFGYIRANHTSPANLTVAICDQEIQEIPTEVTFARDPNSGFIDPGHPPKYNDTGPIKLLTNGTEGFSSFSFRVQEVLDTRGRSTLQARQSSTPESYDSIFNDIIYGSHGSISPESLMGAANANKLLDLVNNYYGNYMAQVINLALRKPLSRSSTLEAKPRRQSAGDDDDDDDDGGGSALTPPQNFTGTLHSTTPRLKLNPGPKLALQLILAVMVVLGSLAVLRMRLRETLPHNPCSIAGTMSLLAGSELCESSSGGGGGDGGGRLLPAGAERMGDTQLRGMFEGQGLLFGLGWWKWKWTDERGEHVSERFGIDVGRAG</sequence>
<feature type="transmembrane region" description="Helical" evidence="2">
    <location>
        <begin position="169"/>
        <end position="186"/>
    </location>
</feature>
<dbReference type="InterPro" id="IPR021840">
    <property type="entry name" value="DUF3433"/>
</dbReference>
<evidence type="ECO:0000313" key="3">
    <source>
        <dbReference type="EMBL" id="KLJ07498.1"/>
    </source>
</evidence>
<reference evidence="4" key="1">
    <citation type="journal article" date="2015" name="PLoS Genet.">
        <title>The dynamic genome and transcriptome of the human fungal pathogen Blastomyces and close relative Emmonsia.</title>
        <authorList>
            <person name="Munoz J.F."/>
            <person name="Gauthier G.M."/>
            <person name="Desjardins C.A."/>
            <person name="Gallo J.E."/>
            <person name="Holder J."/>
            <person name="Sullivan T.D."/>
            <person name="Marty A.J."/>
            <person name="Carmen J.C."/>
            <person name="Chen Z."/>
            <person name="Ding L."/>
            <person name="Gujja S."/>
            <person name="Magrini V."/>
            <person name="Misas E."/>
            <person name="Mitreva M."/>
            <person name="Priest M."/>
            <person name="Saif S."/>
            <person name="Whiston E.A."/>
            <person name="Young S."/>
            <person name="Zeng Q."/>
            <person name="Goldman W.E."/>
            <person name="Mardis E.R."/>
            <person name="Taylor J.W."/>
            <person name="McEwen J.G."/>
            <person name="Clay O.K."/>
            <person name="Klein B.S."/>
            <person name="Cuomo C.A."/>
        </authorList>
    </citation>
    <scope>NUCLEOTIDE SEQUENCE [LARGE SCALE GENOMIC DNA]</scope>
    <source>
        <strain evidence="4">UAMH 139</strain>
    </source>
</reference>
<feature type="region of interest" description="Disordered" evidence="1">
    <location>
        <begin position="51"/>
        <end position="86"/>
    </location>
</feature>
<dbReference type="EMBL" id="LDEV01002808">
    <property type="protein sequence ID" value="KLJ07498.1"/>
    <property type="molecule type" value="Genomic_DNA"/>
</dbReference>
<name>A0A0H1B8T2_9EURO</name>
<dbReference type="OrthoDB" id="5332281at2759"/>